<name>A0A0Q9YKM9_9BACI</name>
<gene>
    <name evidence="1" type="ORF">ACA29_02750</name>
</gene>
<evidence type="ECO:0000313" key="1">
    <source>
        <dbReference type="EMBL" id="KRG16819.1"/>
    </source>
</evidence>
<comment type="caution">
    <text evidence="1">The sequence shown here is derived from an EMBL/GenBank/DDBJ whole genome shotgun (WGS) entry which is preliminary data.</text>
</comment>
<evidence type="ECO:0000313" key="2">
    <source>
        <dbReference type="Proteomes" id="UP000053881"/>
    </source>
</evidence>
<organism evidence="1 2">
    <name type="scientific">Lederbergia galactosidilytica</name>
    <dbReference type="NCBI Taxonomy" id="217031"/>
    <lineage>
        <taxon>Bacteria</taxon>
        <taxon>Bacillati</taxon>
        <taxon>Bacillota</taxon>
        <taxon>Bacilli</taxon>
        <taxon>Bacillales</taxon>
        <taxon>Bacillaceae</taxon>
        <taxon>Lederbergia</taxon>
    </lineage>
</organism>
<dbReference type="AlphaFoldDB" id="A0A0Q9YKM9"/>
<dbReference type="PATRIC" id="fig|217031.4.peg.932"/>
<dbReference type="Proteomes" id="UP000053881">
    <property type="component" value="Unassembled WGS sequence"/>
</dbReference>
<sequence>MELLSSYKANIWEMTQQLKELRRNNRKISSVLKGYILVETYSNHSSFPANLMHAIHMVPKVVGLPSNNNVPQEEIDFFFQQIDMTPEVEIEIDEIVNVAEAEMTKRELLARANDVIGTNEEKEIFDQMDSINFSFEAELDTLIADYETSHQKKRIDASVRQKINEIKLSMQRKKNRVTMPAALFQSVILNTQNSLSSNMVVSPDCKTLIEGLRKTLESEEGKGVAHGL</sequence>
<dbReference type="EMBL" id="LGPB01000026">
    <property type="protein sequence ID" value="KRG16819.1"/>
    <property type="molecule type" value="Genomic_DNA"/>
</dbReference>
<accession>A0A0Q9YKM9</accession>
<protein>
    <submittedName>
        <fullName evidence="1">Uncharacterized protein</fullName>
    </submittedName>
</protein>
<proteinExistence type="predicted"/>
<reference evidence="1 2" key="1">
    <citation type="submission" date="2015-06" db="EMBL/GenBank/DDBJ databases">
        <title>Genome sequencing project of Bacillus galactosidilyticus PL133.</title>
        <authorList>
            <person name="Gaiero J."/>
            <person name="Nicol R."/>
            <person name="Habash M."/>
        </authorList>
    </citation>
    <scope>NUCLEOTIDE SEQUENCE [LARGE SCALE GENOMIC DNA]</scope>
    <source>
        <strain evidence="1 2">PL133</strain>
    </source>
</reference>